<name>A0A9P7IGX2_9HYPO</name>
<gene>
    <name evidence="2" type="ORF">H9Q72_001879</name>
</gene>
<dbReference type="AlphaFoldDB" id="A0A9P7IGX2"/>
<dbReference type="EMBL" id="JADFTT010000034">
    <property type="protein sequence ID" value="KAG5771708.1"/>
    <property type="molecule type" value="Genomic_DNA"/>
</dbReference>
<dbReference type="Proteomes" id="UP000750502">
    <property type="component" value="Unassembled WGS sequence"/>
</dbReference>
<dbReference type="PANTHER" id="PTHR33112:SF16">
    <property type="entry name" value="HETEROKARYON INCOMPATIBILITY DOMAIN-CONTAINING PROTEIN"/>
    <property type="match status" value="1"/>
</dbReference>
<proteinExistence type="predicted"/>
<evidence type="ECO:0000313" key="3">
    <source>
        <dbReference type="Proteomes" id="UP000750502"/>
    </source>
</evidence>
<evidence type="ECO:0000259" key="1">
    <source>
        <dbReference type="Pfam" id="PF06985"/>
    </source>
</evidence>
<reference evidence="2" key="1">
    <citation type="journal article" date="2020" name="bioRxiv">
        <title>Historical genomics reveals the evolutionary mechanisms behind multiple outbreaks of the host-specific coffee wilt pathogen Fusarium xylarioides.</title>
        <authorList>
            <person name="Peck D."/>
            <person name="Nowell R.W."/>
            <person name="Flood J."/>
            <person name="Ryan M.J."/>
            <person name="Barraclough T.G."/>
        </authorList>
    </citation>
    <scope>NUCLEOTIDE SEQUENCE</scope>
    <source>
        <strain evidence="2">IMI 127659i</strain>
    </source>
</reference>
<dbReference type="OrthoDB" id="3789824at2759"/>
<sequence length="351" mass="39240">MTESLCDTCKQFAKDFAEIDVEESIPRRTIAPNVYKLKESAQNGCALCQIMYQAFCYQISKCNWNETLAIHLSAYKVLRDYRKVVAEGQAPKEPRVWCGIGTDMDRSRWYPLPLVTDENEEKEAGIREWISQNTRSIADLSSAEGVEKAVALANRWIQSCSTSHEKCGMQPAGLDAPKTIPTRLIDVGSKGGAVPPKIVITDSSFEIEYLALSYAWGPGNDFAQTTASNLAEMTKHLPWDDLAKTVQDAVIFTRKLGYRYLWVDALCILQSEGPDDQRHKDDWSYEAARFGQYYENATLTIAASGAISSQQGLFLDRPALDFDPQPVTLNINKISGALHTFKFIQHPLHGS</sequence>
<dbReference type="Pfam" id="PF06985">
    <property type="entry name" value="HET"/>
    <property type="match status" value="1"/>
</dbReference>
<organism evidence="2 3">
    <name type="scientific">Fusarium xylarioides</name>
    <dbReference type="NCBI Taxonomy" id="221167"/>
    <lineage>
        <taxon>Eukaryota</taxon>
        <taxon>Fungi</taxon>
        <taxon>Dikarya</taxon>
        <taxon>Ascomycota</taxon>
        <taxon>Pezizomycotina</taxon>
        <taxon>Sordariomycetes</taxon>
        <taxon>Hypocreomycetidae</taxon>
        <taxon>Hypocreales</taxon>
        <taxon>Nectriaceae</taxon>
        <taxon>Fusarium</taxon>
        <taxon>Fusarium fujikuroi species complex</taxon>
    </lineage>
</organism>
<evidence type="ECO:0000313" key="2">
    <source>
        <dbReference type="EMBL" id="KAG5771708.1"/>
    </source>
</evidence>
<feature type="domain" description="Heterokaryon incompatibility" evidence="1">
    <location>
        <begin position="209"/>
        <end position="319"/>
    </location>
</feature>
<dbReference type="PANTHER" id="PTHR33112">
    <property type="entry name" value="DOMAIN PROTEIN, PUTATIVE-RELATED"/>
    <property type="match status" value="1"/>
</dbReference>
<keyword evidence="3" id="KW-1185">Reference proteome</keyword>
<dbReference type="InterPro" id="IPR010730">
    <property type="entry name" value="HET"/>
</dbReference>
<accession>A0A9P7IGX2</accession>
<comment type="caution">
    <text evidence="2">The sequence shown here is derived from an EMBL/GenBank/DDBJ whole genome shotgun (WGS) entry which is preliminary data.</text>
</comment>
<reference evidence="2" key="2">
    <citation type="submission" date="2020-10" db="EMBL/GenBank/DDBJ databases">
        <authorList>
            <person name="Peck L.D."/>
            <person name="Nowell R.W."/>
            <person name="Flood J."/>
            <person name="Ryan M.J."/>
            <person name="Barraclough T.G."/>
        </authorList>
    </citation>
    <scope>NUCLEOTIDE SEQUENCE</scope>
    <source>
        <strain evidence="2">IMI 127659i</strain>
    </source>
</reference>
<protein>
    <recommendedName>
        <fullName evidence="1">Heterokaryon incompatibility domain-containing protein</fullName>
    </recommendedName>
</protein>